<dbReference type="EMBL" id="CAJVCH010028046">
    <property type="protein sequence ID" value="CAG7703459.1"/>
    <property type="molecule type" value="Genomic_DNA"/>
</dbReference>
<dbReference type="FunFam" id="3.30.300.30:FF:000007">
    <property type="entry name" value="4-coumarate--CoA ligase 2"/>
    <property type="match status" value="1"/>
</dbReference>
<dbReference type="PROSITE" id="PS00455">
    <property type="entry name" value="AMP_BINDING"/>
    <property type="match status" value="1"/>
</dbReference>
<dbReference type="OrthoDB" id="10253869at2759"/>
<proteinExistence type="inferred from homology"/>
<dbReference type="AlphaFoldDB" id="A0A8J2NUB3"/>
<dbReference type="Pfam" id="PF00501">
    <property type="entry name" value="AMP-binding"/>
    <property type="match status" value="1"/>
</dbReference>
<dbReference type="PANTHER" id="PTHR24096:SF422">
    <property type="entry name" value="BCDNA.GH02901"/>
    <property type="match status" value="1"/>
</dbReference>
<dbReference type="GO" id="GO:0016405">
    <property type="term" value="F:CoA-ligase activity"/>
    <property type="evidence" value="ECO:0007669"/>
    <property type="project" value="TreeGrafter"/>
</dbReference>
<protein>
    <recommendedName>
        <fullName evidence="8">4-coumarate--CoA ligase</fullName>
    </recommendedName>
</protein>
<accession>A0A8J2NUB3</accession>
<dbReference type="InterPro" id="IPR000873">
    <property type="entry name" value="AMP-dep_synth/lig_dom"/>
</dbReference>
<feature type="domain" description="AMP-dependent synthetase/ligase" evidence="4">
    <location>
        <begin position="63"/>
        <end position="433"/>
    </location>
</feature>
<evidence type="ECO:0000259" key="4">
    <source>
        <dbReference type="Pfam" id="PF00501"/>
    </source>
</evidence>
<organism evidence="6 7">
    <name type="scientific">Allacma fusca</name>
    <dbReference type="NCBI Taxonomy" id="39272"/>
    <lineage>
        <taxon>Eukaryota</taxon>
        <taxon>Metazoa</taxon>
        <taxon>Ecdysozoa</taxon>
        <taxon>Arthropoda</taxon>
        <taxon>Hexapoda</taxon>
        <taxon>Collembola</taxon>
        <taxon>Symphypleona</taxon>
        <taxon>Sminthuridae</taxon>
        <taxon>Allacma</taxon>
    </lineage>
</organism>
<evidence type="ECO:0000313" key="6">
    <source>
        <dbReference type="EMBL" id="CAG7703459.1"/>
    </source>
</evidence>
<comment type="caution">
    <text evidence="6">The sequence shown here is derived from an EMBL/GenBank/DDBJ whole genome shotgun (WGS) entry which is preliminary data.</text>
</comment>
<evidence type="ECO:0000259" key="5">
    <source>
        <dbReference type="Pfam" id="PF13193"/>
    </source>
</evidence>
<reference evidence="6" key="1">
    <citation type="submission" date="2021-06" db="EMBL/GenBank/DDBJ databases">
        <authorList>
            <person name="Hodson N. C."/>
            <person name="Mongue J. A."/>
            <person name="Jaron S. K."/>
        </authorList>
    </citation>
    <scope>NUCLEOTIDE SEQUENCE</scope>
</reference>
<feature type="domain" description="AMP-binding enzyme C-terminal" evidence="5">
    <location>
        <begin position="484"/>
        <end position="559"/>
    </location>
</feature>
<dbReference type="Proteomes" id="UP000708208">
    <property type="component" value="Unassembled WGS sequence"/>
</dbReference>
<name>A0A8J2NUB3_9HEXA</name>
<dbReference type="InterPro" id="IPR025110">
    <property type="entry name" value="AMP-bd_C"/>
</dbReference>
<comment type="similarity">
    <text evidence="2">Belongs to the ATP-dependent AMP-binding enzyme family.</text>
</comment>
<gene>
    <name evidence="6" type="ORF">AFUS01_LOCUS4491</name>
</gene>
<keyword evidence="7" id="KW-1185">Reference proteome</keyword>
<comment type="subcellular location">
    <subcellularLocation>
        <location evidence="1">Peroxisome</location>
    </subcellularLocation>
</comment>
<evidence type="ECO:0000256" key="3">
    <source>
        <dbReference type="ARBA" id="ARBA00023140"/>
    </source>
</evidence>
<dbReference type="GO" id="GO:0005777">
    <property type="term" value="C:peroxisome"/>
    <property type="evidence" value="ECO:0007669"/>
    <property type="project" value="UniProtKB-SubCell"/>
</dbReference>
<dbReference type="PANTHER" id="PTHR24096">
    <property type="entry name" value="LONG-CHAIN-FATTY-ACID--COA LIGASE"/>
    <property type="match status" value="1"/>
</dbReference>
<evidence type="ECO:0000313" key="7">
    <source>
        <dbReference type="Proteomes" id="UP000708208"/>
    </source>
</evidence>
<evidence type="ECO:0000256" key="1">
    <source>
        <dbReference type="ARBA" id="ARBA00004275"/>
    </source>
</evidence>
<evidence type="ECO:0008006" key="8">
    <source>
        <dbReference type="Google" id="ProtNLM"/>
    </source>
</evidence>
<keyword evidence="3" id="KW-0576">Peroxisome</keyword>
<dbReference type="Pfam" id="PF13193">
    <property type="entry name" value="AMP-binding_C"/>
    <property type="match status" value="1"/>
</dbReference>
<dbReference type="InterPro" id="IPR020845">
    <property type="entry name" value="AMP-binding_CS"/>
</dbReference>
<dbReference type="CDD" id="cd05911">
    <property type="entry name" value="Firefly_Luc_like"/>
    <property type="match status" value="1"/>
</dbReference>
<evidence type="ECO:0000256" key="2">
    <source>
        <dbReference type="ARBA" id="ARBA00006432"/>
    </source>
</evidence>
<sequence>MILGVKSLYSVTYLGNSLRVLPRSNVLKFSTSANYYNEKNVIRSKQPSISIPEDVTVPEFLHSQVGNWGNQVAYECSATGLKFTHNEVIKYSRSFGAALIKSGIKTGDIAIILLPNCPQFPVALQGMLLTGIIASPISPSLTPAEITAMVAQTKAKAIVTIPEFLPLVKALQGNPAGASIAQVISFGKSEGVHDFFTMIQADATGMEFLQGSKIDTKTEPATILWSSGTTGLPKGVISSHKNYIAQLLQLTQDGVSLSTRGSEIALGLIPFFHILGTVLSNASIHLGMKIVTVPKFDPKLFTKVFKENKFTITHLVPPLLKFLVANPAITKEDFERMNTIVCGAAAVPPHVVHSVWKKAGKEIYFGEGFGLTETTGGTHKLTPSSNNTRIGSIGRLLASTEAKIVDVETGETLGPNQNGEIFVRGPQVMQGYLDNDEATRNTIDKDGWLRSGDIGYYAEDGHFYIVDRLKELIKVKGLQVAPSELEAVLSSFAKVADVAVIGVPDERAGELPRAYVVRKDPSVTAEEINEYVLDKLAEHKHLKGGIEFVDAIPKSPAGKILRKDLRALYNKL</sequence>